<gene>
    <name evidence="1" type="ORF">AACH10_13080</name>
</gene>
<dbReference type="PROSITE" id="PS51318">
    <property type="entry name" value="TAT"/>
    <property type="match status" value="1"/>
</dbReference>
<comment type="caution">
    <text evidence="1">The sequence shown here is derived from an EMBL/GenBank/DDBJ whole genome shotgun (WGS) entry which is preliminary data.</text>
</comment>
<accession>A0ABU9CH53</accession>
<dbReference type="EMBL" id="JBBUTH010000007">
    <property type="protein sequence ID" value="MEK8051178.1"/>
    <property type="molecule type" value="Genomic_DNA"/>
</dbReference>
<organism evidence="1 2">
    <name type="scientific">Pseudaquabacterium inlustre</name>
    <dbReference type="NCBI Taxonomy" id="2984192"/>
    <lineage>
        <taxon>Bacteria</taxon>
        <taxon>Pseudomonadati</taxon>
        <taxon>Pseudomonadota</taxon>
        <taxon>Betaproteobacteria</taxon>
        <taxon>Burkholderiales</taxon>
        <taxon>Sphaerotilaceae</taxon>
        <taxon>Pseudaquabacterium</taxon>
    </lineage>
</organism>
<protein>
    <submittedName>
        <fullName evidence="1">Uncharacterized protein</fullName>
    </submittedName>
</protein>
<dbReference type="InterPro" id="IPR006311">
    <property type="entry name" value="TAT_signal"/>
</dbReference>
<keyword evidence="2" id="KW-1185">Reference proteome</keyword>
<reference evidence="1 2" key="1">
    <citation type="submission" date="2024-04" db="EMBL/GenBank/DDBJ databases">
        <title>Novel species of the genus Ideonella isolated from streams.</title>
        <authorList>
            <person name="Lu H."/>
        </authorList>
    </citation>
    <scope>NUCLEOTIDE SEQUENCE [LARGE SCALE GENOMIC DNA]</scope>
    <source>
        <strain evidence="1 2">DXS22W</strain>
    </source>
</reference>
<evidence type="ECO:0000313" key="2">
    <source>
        <dbReference type="Proteomes" id="UP001365405"/>
    </source>
</evidence>
<name>A0ABU9CH53_9BURK</name>
<dbReference type="Proteomes" id="UP001365405">
    <property type="component" value="Unassembled WGS sequence"/>
</dbReference>
<evidence type="ECO:0000313" key="1">
    <source>
        <dbReference type="EMBL" id="MEK8051178.1"/>
    </source>
</evidence>
<proteinExistence type="predicted"/>
<sequence>MTFDRRRLLSSGLAGGAALALPGVSLAARSAPFRRLAVADPPFVEEYEVVIAAAPPLARGIVGRVLTRAVTETDEYLKSEKLTAALDPDKTQLHEHFVQALADELSEAEVKTLLVPVEAADSEDKLMAQMRRKAPQADALLLANVMGRFVALHGLAAYAPALMVGVKVIPAQTGAGSKPLLDAVFTAGFRGLDPRATHLEVVDMPERFDNVQALLGQVEQARKALQSGVEAVAAEVARRLMPA</sequence>
<dbReference type="RefSeq" id="WP_341410869.1">
    <property type="nucleotide sequence ID" value="NZ_JBBUTH010000007.1"/>
</dbReference>